<keyword evidence="3" id="KW-1185">Reference proteome</keyword>
<proteinExistence type="predicted"/>
<dbReference type="Gene3D" id="3.30.420.10">
    <property type="entry name" value="Ribonuclease H-like superfamily/Ribonuclease H"/>
    <property type="match status" value="1"/>
</dbReference>
<dbReference type="InterPro" id="IPR044730">
    <property type="entry name" value="RNase_H-like_dom_plant"/>
</dbReference>
<dbReference type="PANTHER" id="PTHR47723">
    <property type="entry name" value="OS05G0353850 PROTEIN"/>
    <property type="match status" value="1"/>
</dbReference>
<dbReference type="AlphaFoldDB" id="A0A6A2X0E4"/>
<evidence type="ECO:0000313" key="2">
    <source>
        <dbReference type="EMBL" id="KAE8667691.1"/>
    </source>
</evidence>
<comment type="caution">
    <text evidence="2">The sequence shown here is derived from an EMBL/GenBank/DDBJ whole genome shotgun (WGS) entry which is preliminary data.</text>
</comment>
<dbReference type="PANTHER" id="PTHR47723:SF13">
    <property type="entry name" value="PUTATIVE-RELATED"/>
    <property type="match status" value="1"/>
</dbReference>
<dbReference type="Proteomes" id="UP000436088">
    <property type="component" value="Unassembled WGS sequence"/>
</dbReference>
<dbReference type="SUPFAM" id="SSF53098">
    <property type="entry name" value="Ribonuclease H-like"/>
    <property type="match status" value="1"/>
</dbReference>
<name>A0A6A2X0E4_HIBSY</name>
<gene>
    <name evidence="2" type="ORF">F3Y22_tig00112383pilonHSYRG00357</name>
</gene>
<dbReference type="Pfam" id="PF13456">
    <property type="entry name" value="RVT_3"/>
    <property type="match status" value="1"/>
</dbReference>
<evidence type="ECO:0000313" key="3">
    <source>
        <dbReference type="Proteomes" id="UP000436088"/>
    </source>
</evidence>
<organism evidence="2 3">
    <name type="scientific">Hibiscus syriacus</name>
    <name type="common">Rose of Sharon</name>
    <dbReference type="NCBI Taxonomy" id="106335"/>
    <lineage>
        <taxon>Eukaryota</taxon>
        <taxon>Viridiplantae</taxon>
        <taxon>Streptophyta</taxon>
        <taxon>Embryophyta</taxon>
        <taxon>Tracheophyta</taxon>
        <taxon>Spermatophyta</taxon>
        <taxon>Magnoliopsida</taxon>
        <taxon>eudicotyledons</taxon>
        <taxon>Gunneridae</taxon>
        <taxon>Pentapetalae</taxon>
        <taxon>rosids</taxon>
        <taxon>malvids</taxon>
        <taxon>Malvales</taxon>
        <taxon>Malvaceae</taxon>
        <taxon>Malvoideae</taxon>
        <taxon>Hibiscus</taxon>
    </lineage>
</organism>
<evidence type="ECO:0000259" key="1">
    <source>
        <dbReference type="Pfam" id="PF13456"/>
    </source>
</evidence>
<dbReference type="InterPro" id="IPR002156">
    <property type="entry name" value="RNaseH_domain"/>
</dbReference>
<sequence>MCLFLWLSIRQKLMTDNGRTRRNLSLDPSYLARNNPHETDLHVLRDDPNVHRFWIDLLPASKVSNFFFLDLVPWLIWKRRDDETFNSLSRPLDSVFQHAYSWTCCFEIRPPKQAGPRRAGGWSRPPEGWFCLNCDGGVTSESSKGSAGGVLRDSNGTSIIGFSKHRGISSALQSELWEIYEGLRMAWDRRVTELEIQTENAQAVHLIQAADASTSSLSLIRAIAFWLNQT</sequence>
<dbReference type="CDD" id="cd06222">
    <property type="entry name" value="RNase_H_like"/>
    <property type="match status" value="1"/>
</dbReference>
<dbReference type="InterPro" id="IPR053151">
    <property type="entry name" value="RNase_H-like"/>
</dbReference>
<dbReference type="EMBL" id="VEPZ02001568">
    <property type="protein sequence ID" value="KAE8667691.1"/>
    <property type="molecule type" value="Genomic_DNA"/>
</dbReference>
<protein>
    <recommendedName>
        <fullName evidence="1">RNase H type-1 domain-containing protein</fullName>
    </recommendedName>
</protein>
<dbReference type="InterPro" id="IPR036397">
    <property type="entry name" value="RNaseH_sf"/>
</dbReference>
<dbReference type="GO" id="GO:0004523">
    <property type="term" value="F:RNA-DNA hybrid ribonuclease activity"/>
    <property type="evidence" value="ECO:0007669"/>
    <property type="project" value="InterPro"/>
</dbReference>
<feature type="domain" description="RNase H type-1" evidence="1">
    <location>
        <begin position="133"/>
        <end position="228"/>
    </location>
</feature>
<accession>A0A6A2X0E4</accession>
<reference evidence="2" key="1">
    <citation type="submission" date="2019-09" db="EMBL/GenBank/DDBJ databases">
        <title>Draft genome information of white flower Hibiscus syriacus.</title>
        <authorList>
            <person name="Kim Y.-M."/>
        </authorList>
    </citation>
    <scope>NUCLEOTIDE SEQUENCE [LARGE SCALE GENOMIC DNA]</scope>
    <source>
        <strain evidence="2">YM2019G1</strain>
    </source>
</reference>
<dbReference type="InterPro" id="IPR012337">
    <property type="entry name" value="RNaseH-like_sf"/>
</dbReference>
<dbReference type="GO" id="GO:0003676">
    <property type="term" value="F:nucleic acid binding"/>
    <property type="evidence" value="ECO:0007669"/>
    <property type="project" value="InterPro"/>
</dbReference>